<evidence type="ECO:0000256" key="8">
    <source>
        <dbReference type="RuleBase" id="RU363041"/>
    </source>
</evidence>
<feature type="transmembrane region" description="Helical" evidence="8">
    <location>
        <begin position="107"/>
        <end position="125"/>
    </location>
</feature>
<dbReference type="Pfam" id="PF01925">
    <property type="entry name" value="TauE"/>
    <property type="match status" value="1"/>
</dbReference>
<sequence>MIVAAALTPGQLAFAAVTVFFAGLVRGFTGFALSALIMATLVILIPPVELIPICLLLELASSLLLLRGGLGDADRKMALRLQTGALIGVPLGLWLTTSLPPDLSRRIALLLILGLAAAQLLRLRLPVSPAALPTVATGIFSGFVTGLASIGGMVIALYTLALNIPPRRIRGTLILIIFLGGTLGLVWQSLFGMLTATALTRATLLFLPTMAGVALGRRLFTPRWERYHRPFSLSLLIALALASLVRSLA</sequence>
<dbReference type="PANTHER" id="PTHR30269">
    <property type="entry name" value="TRANSMEMBRANE PROTEIN YFCA"/>
    <property type="match status" value="1"/>
</dbReference>
<evidence type="ECO:0000256" key="5">
    <source>
        <dbReference type="ARBA" id="ARBA00022692"/>
    </source>
</evidence>
<reference evidence="9" key="2">
    <citation type="submission" date="2023-02" db="EMBL/GenBank/DDBJ databases">
        <title>'Rhodoalgimonas zhirmunskyi' gen. nov., isolated from a red alga.</title>
        <authorList>
            <person name="Nedashkovskaya O.I."/>
            <person name="Otstavnykh N.Y."/>
            <person name="Bystritskaya E.P."/>
            <person name="Balabanova L.A."/>
            <person name="Isaeva M.P."/>
        </authorList>
    </citation>
    <scope>NUCLEOTIDE SEQUENCE</scope>
    <source>
        <strain evidence="9">KCTC 52189</strain>
    </source>
</reference>
<keyword evidence="10" id="KW-1185">Reference proteome</keyword>
<evidence type="ECO:0000313" key="10">
    <source>
        <dbReference type="Proteomes" id="UP001226762"/>
    </source>
</evidence>
<keyword evidence="6 8" id="KW-1133">Transmembrane helix</keyword>
<organism evidence="9 10">
    <name type="scientific">Marimonas arenosa</name>
    <dbReference type="NCBI Taxonomy" id="1795305"/>
    <lineage>
        <taxon>Bacteria</taxon>
        <taxon>Pseudomonadati</taxon>
        <taxon>Pseudomonadota</taxon>
        <taxon>Alphaproteobacteria</taxon>
        <taxon>Rhodobacterales</taxon>
        <taxon>Paracoccaceae</taxon>
        <taxon>Marimonas</taxon>
    </lineage>
</organism>
<feature type="transmembrane region" description="Helical" evidence="8">
    <location>
        <begin position="77"/>
        <end position="95"/>
    </location>
</feature>
<proteinExistence type="inferred from homology"/>
<dbReference type="Proteomes" id="UP001226762">
    <property type="component" value="Unassembled WGS sequence"/>
</dbReference>
<dbReference type="EMBL" id="JANHAX010000003">
    <property type="protein sequence ID" value="MDQ2090501.1"/>
    <property type="molecule type" value="Genomic_DNA"/>
</dbReference>
<evidence type="ECO:0000256" key="6">
    <source>
        <dbReference type="ARBA" id="ARBA00022989"/>
    </source>
</evidence>
<gene>
    <name evidence="9" type="ORF">NO357_11380</name>
</gene>
<keyword evidence="7 8" id="KW-0472">Membrane</keyword>
<dbReference type="GO" id="GO:0005886">
    <property type="term" value="C:plasma membrane"/>
    <property type="evidence" value="ECO:0007669"/>
    <property type="project" value="UniProtKB-SubCell"/>
</dbReference>
<dbReference type="AlphaFoldDB" id="A0AAE4B6J8"/>
<evidence type="ECO:0000256" key="1">
    <source>
        <dbReference type="ARBA" id="ARBA00004651"/>
    </source>
</evidence>
<evidence type="ECO:0000256" key="7">
    <source>
        <dbReference type="ARBA" id="ARBA00023136"/>
    </source>
</evidence>
<comment type="similarity">
    <text evidence="2 8">Belongs to the 4-toluene sulfonate uptake permease (TSUP) (TC 2.A.102) family.</text>
</comment>
<evidence type="ECO:0000313" key="9">
    <source>
        <dbReference type="EMBL" id="MDQ2090501.1"/>
    </source>
</evidence>
<evidence type="ECO:0000256" key="3">
    <source>
        <dbReference type="ARBA" id="ARBA00022448"/>
    </source>
</evidence>
<feature type="transmembrane region" description="Helical" evidence="8">
    <location>
        <begin position="196"/>
        <end position="215"/>
    </location>
</feature>
<evidence type="ECO:0000256" key="2">
    <source>
        <dbReference type="ARBA" id="ARBA00009142"/>
    </source>
</evidence>
<reference evidence="9" key="1">
    <citation type="submission" date="2022-07" db="EMBL/GenBank/DDBJ databases">
        <authorList>
            <person name="Otstavnykh N."/>
            <person name="Isaeva M."/>
            <person name="Bystritskaya E."/>
        </authorList>
    </citation>
    <scope>NUCLEOTIDE SEQUENCE</scope>
    <source>
        <strain evidence="9">KCTC 52189</strain>
    </source>
</reference>
<dbReference type="InterPro" id="IPR002781">
    <property type="entry name" value="TM_pro_TauE-like"/>
</dbReference>
<comment type="caution">
    <text evidence="9">The sequence shown here is derived from an EMBL/GenBank/DDBJ whole genome shotgun (WGS) entry which is preliminary data.</text>
</comment>
<name>A0AAE4B6J8_9RHOB</name>
<dbReference type="PANTHER" id="PTHR30269:SF37">
    <property type="entry name" value="MEMBRANE TRANSPORTER PROTEIN"/>
    <property type="match status" value="1"/>
</dbReference>
<evidence type="ECO:0000256" key="4">
    <source>
        <dbReference type="ARBA" id="ARBA00022475"/>
    </source>
</evidence>
<keyword evidence="4 8" id="KW-1003">Cell membrane</keyword>
<protein>
    <recommendedName>
        <fullName evidence="8">Probable membrane transporter protein</fullName>
    </recommendedName>
</protein>
<feature type="transmembrane region" description="Helical" evidence="8">
    <location>
        <begin position="137"/>
        <end position="160"/>
    </location>
</feature>
<accession>A0AAE4B6J8</accession>
<dbReference type="RefSeq" id="WP_306735780.1">
    <property type="nucleotide sequence ID" value="NZ_JANHAX010000003.1"/>
</dbReference>
<keyword evidence="3" id="KW-0813">Transport</keyword>
<feature type="transmembrane region" description="Helical" evidence="8">
    <location>
        <begin position="172"/>
        <end position="190"/>
    </location>
</feature>
<dbReference type="InterPro" id="IPR052017">
    <property type="entry name" value="TSUP"/>
</dbReference>
<comment type="subcellular location">
    <subcellularLocation>
        <location evidence="1 8">Cell membrane</location>
        <topology evidence="1 8">Multi-pass membrane protein</topology>
    </subcellularLocation>
</comment>
<keyword evidence="5 8" id="KW-0812">Transmembrane</keyword>